<dbReference type="PANTHER" id="PTHR32322">
    <property type="entry name" value="INNER MEMBRANE TRANSPORTER"/>
    <property type="match status" value="1"/>
</dbReference>
<evidence type="ECO:0000259" key="7">
    <source>
        <dbReference type="Pfam" id="PF00892"/>
    </source>
</evidence>
<feature type="transmembrane region" description="Helical" evidence="6">
    <location>
        <begin position="33"/>
        <end position="54"/>
    </location>
</feature>
<dbReference type="InterPro" id="IPR037185">
    <property type="entry name" value="EmrE-like"/>
</dbReference>
<proteinExistence type="predicted"/>
<feature type="transmembrane region" description="Helical" evidence="6">
    <location>
        <begin position="179"/>
        <end position="198"/>
    </location>
</feature>
<gene>
    <name evidence="8" type="ORF">COV84_00025</name>
</gene>
<feature type="transmembrane region" description="Helical" evidence="6">
    <location>
        <begin position="7"/>
        <end position="27"/>
    </location>
</feature>
<dbReference type="AlphaFoldDB" id="A0A2H0KW33"/>
<dbReference type="SUPFAM" id="SSF103481">
    <property type="entry name" value="Multidrug resistance efflux transporter EmrE"/>
    <property type="match status" value="1"/>
</dbReference>
<reference evidence="8 9" key="1">
    <citation type="submission" date="2017-09" db="EMBL/GenBank/DDBJ databases">
        <title>Depth-based differentiation of microbial function through sediment-hosted aquifers and enrichment of novel symbionts in the deep terrestrial subsurface.</title>
        <authorList>
            <person name="Probst A.J."/>
            <person name="Ladd B."/>
            <person name="Jarett J.K."/>
            <person name="Geller-Mcgrath D.E."/>
            <person name="Sieber C.M."/>
            <person name="Emerson J.B."/>
            <person name="Anantharaman K."/>
            <person name="Thomas B.C."/>
            <person name="Malmstrom R."/>
            <person name="Stieglmeier M."/>
            <person name="Klingl A."/>
            <person name="Woyke T."/>
            <person name="Ryan C.M."/>
            <person name="Banfield J.F."/>
        </authorList>
    </citation>
    <scope>NUCLEOTIDE SEQUENCE [LARGE SCALE GENOMIC DNA]</scope>
    <source>
        <strain evidence="8">CG11_big_fil_rev_8_21_14_0_20_40_15</strain>
    </source>
</reference>
<keyword evidence="2" id="KW-1003">Cell membrane</keyword>
<name>A0A2H0KW33_9BACT</name>
<dbReference type="InterPro" id="IPR050638">
    <property type="entry name" value="AA-Vitamin_Transporters"/>
</dbReference>
<evidence type="ECO:0000256" key="1">
    <source>
        <dbReference type="ARBA" id="ARBA00004651"/>
    </source>
</evidence>
<evidence type="ECO:0000256" key="2">
    <source>
        <dbReference type="ARBA" id="ARBA00022475"/>
    </source>
</evidence>
<feature type="domain" description="EamA" evidence="7">
    <location>
        <begin position="149"/>
        <end position="283"/>
    </location>
</feature>
<keyword evidence="3 6" id="KW-0812">Transmembrane</keyword>
<evidence type="ECO:0000256" key="3">
    <source>
        <dbReference type="ARBA" id="ARBA00022692"/>
    </source>
</evidence>
<evidence type="ECO:0000256" key="5">
    <source>
        <dbReference type="ARBA" id="ARBA00023136"/>
    </source>
</evidence>
<protein>
    <recommendedName>
        <fullName evidence="7">EamA domain-containing protein</fullName>
    </recommendedName>
</protein>
<dbReference type="GO" id="GO:0005886">
    <property type="term" value="C:plasma membrane"/>
    <property type="evidence" value="ECO:0007669"/>
    <property type="project" value="UniProtKB-SubCell"/>
</dbReference>
<keyword evidence="5 6" id="KW-0472">Membrane</keyword>
<evidence type="ECO:0000256" key="4">
    <source>
        <dbReference type="ARBA" id="ARBA00022989"/>
    </source>
</evidence>
<feature type="transmembrane region" description="Helical" evidence="6">
    <location>
        <begin position="210"/>
        <end position="229"/>
    </location>
</feature>
<feature type="transmembrane region" description="Helical" evidence="6">
    <location>
        <begin position="269"/>
        <end position="288"/>
    </location>
</feature>
<feature type="transmembrane region" description="Helical" evidence="6">
    <location>
        <begin position="66"/>
        <end position="87"/>
    </location>
</feature>
<evidence type="ECO:0000313" key="8">
    <source>
        <dbReference type="EMBL" id="PIQ75634.1"/>
    </source>
</evidence>
<dbReference type="InterPro" id="IPR000620">
    <property type="entry name" value="EamA_dom"/>
</dbReference>
<comment type="subcellular location">
    <subcellularLocation>
        <location evidence="1">Cell membrane</location>
        <topology evidence="1">Multi-pass membrane protein</topology>
    </subcellularLocation>
</comment>
<feature type="transmembrane region" description="Helical" evidence="6">
    <location>
        <begin position="99"/>
        <end position="117"/>
    </location>
</feature>
<evidence type="ECO:0000313" key="9">
    <source>
        <dbReference type="Proteomes" id="UP000229317"/>
    </source>
</evidence>
<feature type="transmembrane region" description="Helical" evidence="6">
    <location>
        <begin position="152"/>
        <end position="172"/>
    </location>
</feature>
<comment type="caution">
    <text evidence="8">The sequence shown here is derived from an EMBL/GenBank/DDBJ whole genome shotgun (WGS) entry which is preliminary data.</text>
</comment>
<keyword evidence="4 6" id="KW-1133">Transmembrane helix</keyword>
<evidence type="ECO:0000256" key="6">
    <source>
        <dbReference type="SAM" id="Phobius"/>
    </source>
</evidence>
<dbReference type="Proteomes" id="UP000229317">
    <property type="component" value="Unassembled WGS sequence"/>
</dbReference>
<feature type="transmembrane region" description="Helical" evidence="6">
    <location>
        <begin position="124"/>
        <end position="140"/>
    </location>
</feature>
<sequence length="300" mass="32127">MNKKGLILVLATAIISGFSIFINKYSVSVINPYVFTFLKNALVALALCSIFLAIKERVALKKLTKKQWSVLGLIGLVGGSVPFLLFFKGLSLTSAAQGSFIHKTMFVYVAILAAMFLREKISKEFLIGALLLILGNLFLLKKLPVSFSKGDLMVLAATFLWAIENVISKYALRDLDGKIVAWGRMFFGSIFILGYLGFSGGLAPIVSLSIVQIGWTAITAGLLFGYVLTWYSGLKYVPVSVATAILMFGSSVTTMLSLASGASVSLKEIAAGVSIMAGLAFIISLKYLSGKVSGTLQKGT</sequence>
<feature type="transmembrane region" description="Helical" evidence="6">
    <location>
        <begin position="236"/>
        <end position="257"/>
    </location>
</feature>
<accession>A0A2H0KW33</accession>
<dbReference type="PANTHER" id="PTHR32322:SF18">
    <property type="entry name" value="S-ADENOSYLMETHIONINE_S-ADENOSYLHOMOCYSTEINE TRANSPORTER"/>
    <property type="match status" value="1"/>
</dbReference>
<dbReference type="Pfam" id="PF00892">
    <property type="entry name" value="EamA"/>
    <property type="match status" value="2"/>
</dbReference>
<dbReference type="EMBL" id="PCVO01000001">
    <property type="protein sequence ID" value="PIQ75634.1"/>
    <property type="molecule type" value="Genomic_DNA"/>
</dbReference>
<organism evidence="8 9">
    <name type="scientific">Candidatus Portnoybacteria bacterium CG11_big_fil_rev_8_21_14_0_20_40_15</name>
    <dbReference type="NCBI Taxonomy" id="1974817"/>
    <lineage>
        <taxon>Bacteria</taxon>
        <taxon>Candidatus Portnoyibacteriota</taxon>
    </lineage>
</organism>
<feature type="domain" description="EamA" evidence="7">
    <location>
        <begin position="4"/>
        <end position="139"/>
    </location>
</feature>